<dbReference type="Proteomes" id="UP000030693">
    <property type="component" value="Unassembled WGS sequence"/>
</dbReference>
<protein>
    <recommendedName>
        <fullName evidence="2">Pre-rRNA-processing protein RIX1 N-terminal domain-containing protein</fullName>
    </recommendedName>
</protein>
<gene>
    <name evidence="3" type="ORF">H696_05109</name>
</gene>
<dbReference type="InterPro" id="IPR012583">
    <property type="entry name" value="RIX1_N"/>
</dbReference>
<sequence length="875" mass="89367">MATLLPKSSAAGMHFPDPLRHLLDGLLATDHSVGQNLAPTLDILRSDGARMFAWAAAEETRLEAGAVAAGTSTDEAFQRTTLHAWTQKVSGLLQGRALRGRLAGCLLASATAHFLPATALARGAGAWFNHLLANARMSAAGFTAREGELPATQLGPTIRAAALHAVAHLTAVCARQPTLRRDVLLGGSAGNQVQQKVVALLGEVASSSRSSPAEVEVALAAFAALAPVLGTSLRPAQERILSGLCRSLSEAAGRQQATCDLAASRAFWALAGLAGPRMVPVSWSGAVCAVACAVDDALDLLTLPVQQDLSRMSLRMLAGRLPGPPGSGGATTRLLDFAPPARLLDSLATVTGSTGASAATTIELFGRFSRAADLLVAGLSRSAPPMLGPPPIPAGVLFLLAERILSLGLAPPRSPQMAPSSDYSSLLAVLPRVLAHGLRLLQALLSSLGVRAAAVAPRFAMLLRMVLSQSAHCPEVRIEAYKTMTLAVDILGRDFVGLDVTPFAAFCLADVDRLLSAAVTQSANSSTAPLSEDARISAASQGKKRRRARGDNDTSPPVASSVGVAVDPDQIPGVDLFDQAPAEIALHGLGFLKALLLAAGGQPEEIGWRARCELTLARLLVPASMCTYSAGELGNAAAPVLAAALECLAIAAGAPNARADSPALPLALQVASGVMASQNPALRAAARVQALPLLVANVHPRAPAMRGFSAEDLAGVAVARQATAAADLQDALEDQLALEAASYRAPVVSKGSPAEPAFGFGQTAATAAAATAAATSTPAPAPMVPATAPLTMALPQVASVPPSTTTPASAPSATEDSPSKRQKTAAPALAMPTAPVSASTPDNTASKKDESEDDLPQEDSDIEFDLDAGPDSDQD</sequence>
<feature type="region of interest" description="Disordered" evidence="1">
    <location>
        <begin position="530"/>
        <end position="565"/>
    </location>
</feature>
<feature type="domain" description="Pre-rRNA-processing protein RIX1 N-terminal" evidence="2">
    <location>
        <begin position="24"/>
        <end position="249"/>
    </location>
</feature>
<keyword evidence="4" id="KW-1185">Reference proteome</keyword>
<dbReference type="GeneID" id="20529834"/>
<dbReference type="EMBL" id="KB932209">
    <property type="protein sequence ID" value="KCV68180.1"/>
    <property type="molecule type" value="Genomic_DNA"/>
</dbReference>
<dbReference type="Pfam" id="PF08167">
    <property type="entry name" value="RIX1"/>
    <property type="match status" value="1"/>
</dbReference>
<dbReference type="RefSeq" id="XP_009497234.1">
    <property type="nucleotide sequence ID" value="XM_009498959.1"/>
</dbReference>
<feature type="compositionally biased region" description="Low complexity" evidence="1">
    <location>
        <begin position="555"/>
        <end position="565"/>
    </location>
</feature>
<dbReference type="AlphaFoldDB" id="A0A058Z1P0"/>
<feature type="region of interest" description="Disordered" evidence="1">
    <location>
        <begin position="798"/>
        <end position="875"/>
    </location>
</feature>
<feature type="compositionally biased region" description="Low complexity" evidence="1">
    <location>
        <begin position="824"/>
        <end position="835"/>
    </location>
</feature>
<evidence type="ECO:0000256" key="1">
    <source>
        <dbReference type="SAM" id="MobiDB-lite"/>
    </source>
</evidence>
<feature type="compositionally biased region" description="Acidic residues" evidence="1">
    <location>
        <begin position="851"/>
        <end position="875"/>
    </location>
</feature>
<name>A0A058Z1P0_FONAL</name>
<evidence type="ECO:0000313" key="3">
    <source>
        <dbReference type="EMBL" id="KCV68180.1"/>
    </source>
</evidence>
<feature type="compositionally biased region" description="Low complexity" evidence="1">
    <location>
        <begin position="798"/>
        <end position="814"/>
    </location>
</feature>
<evidence type="ECO:0000313" key="4">
    <source>
        <dbReference type="Proteomes" id="UP000030693"/>
    </source>
</evidence>
<proteinExistence type="predicted"/>
<organism evidence="3">
    <name type="scientific">Fonticula alba</name>
    <name type="common">Slime mold</name>
    <dbReference type="NCBI Taxonomy" id="691883"/>
    <lineage>
        <taxon>Eukaryota</taxon>
        <taxon>Rotosphaerida</taxon>
        <taxon>Fonticulaceae</taxon>
        <taxon>Fonticula</taxon>
    </lineage>
</organism>
<reference evidence="3" key="1">
    <citation type="submission" date="2013-04" db="EMBL/GenBank/DDBJ databases">
        <title>The Genome Sequence of Fonticula alba ATCC 38817.</title>
        <authorList>
            <consortium name="The Broad Institute Genomics Platform"/>
            <person name="Russ C."/>
            <person name="Cuomo C."/>
            <person name="Burger G."/>
            <person name="Gray M.W."/>
            <person name="Holland P.W.H."/>
            <person name="King N."/>
            <person name="Lang F.B.F."/>
            <person name="Roger A.J."/>
            <person name="Ruiz-Trillo I."/>
            <person name="Brown M."/>
            <person name="Walker B."/>
            <person name="Young S."/>
            <person name="Zeng Q."/>
            <person name="Gargeya S."/>
            <person name="Fitzgerald M."/>
            <person name="Haas B."/>
            <person name="Abouelleil A."/>
            <person name="Allen A.W."/>
            <person name="Alvarado L."/>
            <person name="Arachchi H.M."/>
            <person name="Berlin A.M."/>
            <person name="Chapman S.B."/>
            <person name="Gainer-Dewar J."/>
            <person name="Goldberg J."/>
            <person name="Griggs A."/>
            <person name="Gujja S."/>
            <person name="Hansen M."/>
            <person name="Howarth C."/>
            <person name="Imamovic A."/>
            <person name="Ireland A."/>
            <person name="Larimer J."/>
            <person name="McCowan C."/>
            <person name="Murphy C."/>
            <person name="Pearson M."/>
            <person name="Poon T.W."/>
            <person name="Priest M."/>
            <person name="Roberts A."/>
            <person name="Saif S."/>
            <person name="Shea T."/>
            <person name="Sisk P."/>
            <person name="Sykes S."/>
            <person name="Wortman J."/>
            <person name="Nusbaum C."/>
            <person name="Birren B."/>
        </authorList>
    </citation>
    <scope>NUCLEOTIDE SEQUENCE [LARGE SCALE GENOMIC DNA]</scope>
    <source>
        <strain evidence="3">ATCC 38817</strain>
    </source>
</reference>
<accession>A0A058Z1P0</accession>
<evidence type="ECO:0000259" key="2">
    <source>
        <dbReference type="Pfam" id="PF08167"/>
    </source>
</evidence>